<comment type="caution">
    <text evidence="4">The sequence shown here is derived from an EMBL/GenBank/DDBJ whole genome shotgun (WGS) entry which is preliminary data.</text>
</comment>
<keyword evidence="1 3" id="KW-0853">WD repeat</keyword>
<dbReference type="InterPro" id="IPR020472">
    <property type="entry name" value="WD40_PAC1"/>
</dbReference>
<evidence type="ECO:0008006" key="6">
    <source>
        <dbReference type="Google" id="ProtNLM"/>
    </source>
</evidence>
<dbReference type="PROSITE" id="PS50294">
    <property type="entry name" value="WD_REPEATS_REGION"/>
    <property type="match status" value="4"/>
</dbReference>
<feature type="repeat" description="WD" evidence="3">
    <location>
        <begin position="240"/>
        <end position="281"/>
    </location>
</feature>
<evidence type="ECO:0000313" key="4">
    <source>
        <dbReference type="EMBL" id="CAE8601718.1"/>
    </source>
</evidence>
<feature type="repeat" description="WD" evidence="3">
    <location>
        <begin position="121"/>
        <end position="162"/>
    </location>
</feature>
<name>A0A813EKS0_POLGL</name>
<dbReference type="InterPro" id="IPR015943">
    <property type="entry name" value="WD40/YVTN_repeat-like_dom_sf"/>
</dbReference>
<evidence type="ECO:0000256" key="3">
    <source>
        <dbReference type="PROSITE-ProRule" id="PRU00221"/>
    </source>
</evidence>
<sequence length="373" mass="39694">MTLLHSHHSPHPQLCLCLSLFVVLLPMGSRVILLITALVVICVATVNEEAAECLAQDSCSSSGPLSQTRLRVQSLQVVSFIAEAGDARSMAFSPDGSLAVTGHWNGTVKLWRSDGRFLRALHGHAGVVLSVAFSQDGTRLLSGGADQTARLWDVESGQEMKVMRGHSGMVVSVAVGPLGDSVLTGSSDRTAILWNASSGEVLRRFGDHEQAQILTSSGDNSTRLWRGGRNETAGGGDWKLRGHKGWVVSAAFSTDATTVLTGSHDNTVRLWSASSGKQLRVLRGHEHDVLAVALSDDRSLALSGARDGTVMIWDTATASLLRTIPGSRHVDLVAAVSFNPDSSTVYLGLLKRTKPKNPGEQALAECKTRCGET</sequence>
<dbReference type="PRINTS" id="PR00320">
    <property type="entry name" value="GPROTEINBRPT"/>
</dbReference>
<feature type="repeat" description="WD" evidence="3">
    <location>
        <begin position="80"/>
        <end position="111"/>
    </location>
</feature>
<evidence type="ECO:0000313" key="5">
    <source>
        <dbReference type="Proteomes" id="UP000654075"/>
    </source>
</evidence>
<gene>
    <name evidence="4" type="ORF">PGLA1383_LOCUS20002</name>
</gene>
<dbReference type="AlphaFoldDB" id="A0A813EKS0"/>
<evidence type="ECO:0000256" key="1">
    <source>
        <dbReference type="ARBA" id="ARBA00022574"/>
    </source>
</evidence>
<evidence type="ECO:0000256" key="2">
    <source>
        <dbReference type="ARBA" id="ARBA00022737"/>
    </source>
</evidence>
<feature type="repeat" description="WD" evidence="3">
    <location>
        <begin position="163"/>
        <end position="204"/>
    </location>
</feature>
<dbReference type="InterPro" id="IPR036322">
    <property type="entry name" value="WD40_repeat_dom_sf"/>
</dbReference>
<feature type="repeat" description="WD" evidence="3">
    <location>
        <begin position="282"/>
        <end position="323"/>
    </location>
</feature>
<dbReference type="Gene3D" id="2.130.10.10">
    <property type="entry name" value="YVTN repeat-like/Quinoprotein amine dehydrogenase"/>
    <property type="match status" value="2"/>
</dbReference>
<dbReference type="InterPro" id="IPR019775">
    <property type="entry name" value="WD40_repeat_CS"/>
</dbReference>
<reference evidence="4" key="1">
    <citation type="submission" date="2021-02" db="EMBL/GenBank/DDBJ databases">
        <authorList>
            <person name="Dougan E. K."/>
            <person name="Rhodes N."/>
            <person name="Thang M."/>
            <person name="Chan C."/>
        </authorList>
    </citation>
    <scope>NUCLEOTIDE SEQUENCE</scope>
</reference>
<proteinExistence type="predicted"/>
<dbReference type="PROSITE" id="PS00678">
    <property type="entry name" value="WD_REPEATS_1"/>
    <property type="match status" value="2"/>
</dbReference>
<dbReference type="SUPFAM" id="SSF50978">
    <property type="entry name" value="WD40 repeat-like"/>
    <property type="match status" value="1"/>
</dbReference>
<protein>
    <recommendedName>
        <fullName evidence="6">WD40 repeat domain-containing protein</fullName>
    </recommendedName>
</protein>
<organism evidence="4 5">
    <name type="scientific">Polarella glacialis</name>
    <name type="common">Dinoflagellate</name>
    <dbReference type="NCBI Taxonomy" id="89957"/>
    <lineage>
        <taxon>Eukaryota</taxon>
        <taxon>Sar</taxon>
        <taxon>Alveolata</taxon>
        <taxon>Dinophyceae</taxon>
        <taxon>Suessiales</taxon>
        <taxon>Suessiaceae</taxon>
        <taxon>Polarella</taxon>
    </lineage>
</organism>
<dbReference type="PROSITE" id="PS50082">
    <property type="entry name" value="WD_REPEATS_2"/>
    <property type="match status" value="5"/>
</dbReference>
<dbReference type="EMBL" id="CAJNNV010013462">
    <property type="protein sequence ID" value="CAE8601718.1"/>
    <property type="molecule type" value="Genomic_DNA"/>
</dbReference>
<dbReference type="CDD" id="cd00200">
    <property type="entry name" value="WD40"/>
    <property type="match status" value="1"/>
</dbReference>
<dbReference type="OMA" id="MGHILAV"/>
<dbReference type="Pfam" id="PF00400">
    <property type="entry name" value="WD40"/>
    <property type="match status" value="5"/>
</dbReference>
<dbReference type="OrthoDB" id="10267436at2759"/>
<dbReference type="InterPro" id="IPR001680">
    <property type="entry name" value="WD40_rpt"/>
</dbReference>
<dbReference type="PANTHER" id="PTHR19879:SF9">
    <property type="entry name" value="TRANSCRIPTION INITIATION FACTOR TFIID SUBUNIT 5"/>
    <property type="match status" value="1"/>
</dbReference>
<keyword evidence="2" id="KW-0677">Repeat</keyword>
<keyword evidence="5" id="KW-1185">Reference proteome</keyword>
<dbReference type="PANTHER" id="PTHR19879">
    <property type="entry name" value="TRANSCRIPTION INITIATION FACTOR TFIID"/>
    <property type="match status" value="1"/>
</dbReference>
<dbReference type="SMART" id="SM00320">
    <property type="entry name" value="WD40"/>
    <property type="match status" value="6"/>
</dbReference>
<accession>A0A813EKS0</accession>
<dbReference type="Proteomes" id="UP000654075">
    <property type="component" value="Unassembled WGS sequence"/>
</dbReference>